<name>A0AAI9TW90_9PEZI</name>
<evidence type="ECO:0000256" key="1">
    <source>
        <dbReference type="ARBA" id="ARBA00022679"/>
    </source>
</evidence>
<organism evidence="5 6">
    <name type="scientific">Colletotrichum melonis</name>
    <dbReference type="NCBI Taxonomy" id="1209925"/>
    <lineage>
        <taxon>Eukaryota</taxon>
        <taxon>Fungi</taxon>
        <taxon>Dikarya</taxon>
        <taxon>Ascomycota</taxon>
        <taxon>Pezizomycotina</taxon>
        <taxon>Sordariomycetes</taxon>
        <taxon>Hypocreomycetidae</taxon>
        <taxon>Glomerellales</taxon>
        <taxon>Glomerellaceae</taxon>
        <taxon>Colletotrichum</taxon>
        <taxon>Colletotrichum acutatum species complex</taxon>
    </lineage>
</organism>
<reference evidence="5 6" key="1">
    <citation type="submission" date="2016-10" db="EMBL/GenBank/DDBJ databases">
        <title>The genome sequence of Colletotrichum fioriniae PJ7.</title>
        <authorList>
            <person name="Baroncelli R."/>
        </authorList>
    </citation>
    <scope>NUCLEOTIDE SEQUENCE [LARGE SCALE GENOMIC DNA]</scope>
    <source>
        <strain evidence="5">Col 31</strain>
    </source>
</reference>
<dbReference type="PRINTS" id="PR00094">
    <property type="entry name" value="ADENYLTKNASE"/>
</dbReference>
<sequence length="114" mass="12609">MEEPHEKHQPEPNNSVPVVISILGRPGSGKATQCRLLSQKYNLSHISIGDVLREEMERGEEGPHADIIRANMLAGTIGPIEITMAILKVRITKLMEGGTRVFILDDPNQKDSQD</sequence>
<dbReference type="Gene3D" id="3.40.50.300">
    <property type="entry name" value="P-loop containing nucleotide triphosphate hydrolases"/>
    <property type="match status" value="1"/>
</dbReference>
<keyword evidence="2" id="KW-0547">Nucleotide-binding</keyword>
<comment type="caution">
    <text evidence="5">The sequence shown here is derived from an EMBL/GenBank/DDBJ whole genome shotgun (WGS) entry which is preliminary data.</text>
</comment>
<dbReference type="InterPro" id="IPR000850">
    <property type="entry name" value="Adenylat/UMP-CMP_kin"/>
</dbReference>
<keyword evidence="3 4" id="KW-0418">Kinase</keyword>
<dbReference type="InterPro" id="IPR027417">
    <property type="entry name" value="P-loop_NTPase"/>
</dbReference>
<dbReference type="Proteomes" id="UP001239795">
    <property type="component" value="Unassembled WGS sequence"/>
</dbReference>
<dbReference type="GO" id="GO:0005524">
    <property type="term" value="F:ATP binding"/>
    <property type="evidence" value="ECO:0007669"/>
    <property type="project" value="InterPro"/>
</dbReference>
<evidence type="ECO:0000256" key="2">
    <source>
        <dbReference type="ARBA" id="ARBA00022741"/>
    </source>
</evidence>
<dbReference type="GO" id="GO:0006139">
    <property type="term" value="P:nucleobase-containing compound metabolic process"/>
    <property type="evidence" value="ECO:0007669"/>
    <property type="project" value="InterPro"/>
</dbReference>
<keyword evidence="1 4" id="KW-0808">Transferase</keyword>
<dbReference type="EMBL" id="MLGG01000079">
    <property type="protein sequence ID" value="KAK1447114.1"/>
    <property type="molecule type" value="Genomic_DNA"/>
</dbReference>
<dbReference type="AlphaFoldDB" id="A0AAI9TW90"/>
<evidence type="ECO:0000256" key="4">
    <source>
        <dbReference type="RuleBase" id="RU003330"/>
    </source>
</evidence>
<protein>
    <submittedName>
        <fullName evidence="5">Uridylate kinase</fullName>
    </submittedName>
</protein>
<evidence type="ECO:0000313" key="6">
    <source>
        <dbReference type="Proteomes" id="UP001239795"/>
    </source>
</evidence>
<evidence type="ECO:0000313" key="5">
    <source>
        <dbReference type="EMBL" id="KAK1447114.1"/>
    </source>
</evidence>
<dbReference type="SUPFAM" id="SSF52540">
    <property type="entry name" value="P-loop containing nucleoside triphosphate hydrolases"/>
    <property type="match status" value="1"/>
</dbReference>
<evidence type="ECO:0000256" key="3">
    <source>
        <dbReference type="ARBA" id="ARBA00022777"/>
    </source>
</evidence>
<gene>
    <name evidence="5" type="ORF">CMEL01_08953</name>
</gene>
<dbReference type="Pfam" id="PF00406">
    <property type="entry name" value="ADK"/>
    <property type="match status" value="1"/>
</dbReference>
<comment type="similarity">
    <text evidence="4">Belongs to the adenylate kinase family.</text>
</comment>
<dbReference type="GO" id="GO:0019205">
    <property type="term" value="F:nucleobase-containing compound kinase activity"/>
    <property type="evidence" value="ECO:0007669"/>
    <property type="project" value="InterPro"/>
</dbReference>
<accession>A0AAI9TW90</accession>
<keyword evidence="6" id="KW-1185">Reference proteome</keyword>
<proteinExistence type="inferred from homology"/>
<dbReference type="PANTHER" id="PTHR23359">
    <property type="entry name" value="NUCLEOTIDE KINASE"/>
    <property type="match status" value="1"/>
</dbReference>